<proteinExistence type="predicted"/>
<name>X1DZD8_9ZZZZ</name>
<feature type="region of interest" description="Disordered" evidence="1">
    <location>
        <begin position="1"/>
        <end position="52"/>
    </location>
</feature>
<dbReference type="EMBL" id="BART01030042">
    <property type="protein sequence ID" value="GAH13540.1"/>
    <property type="molecule type" value="Genomic_DNA"/>
</dbReference>
<organism evidence="2">
    <name type="scientific">marine sediment metagenome</name>
    <dbReference type="NCBI Taxonomy" id="412755"/>
    <lineage>
        <taxon>unclassified sequences</taxon>
        <taxon>metagenomes</taxon>
        <taxon>ecological metagenomes</taxon>
    </lineage>
</organism>
<evidence type="ECO:0000256" key="1">
    <source>
        <dbReference type="SAM" id="MobiDB-lite"/>
    </source>
</evidence>
<gene>
    <name evidence="2" type="ORF">S01H4_52556</name>
</gene>
<feature type="compositionally biased region" description="Basic and acidic residues" evidence="1">
    <location>
        <begin position="42"/>
        <end position="52"/>
    </location>
</feature>
<evidence type="ECO:0000313" key="2">
    <source>
        <dbReference type="EMBL" id="GAH13540.1"/>
    </source>
</evidence>
<reference evidence="2" key="1">
    <citation type="journal article" date="2014" name="Front. Microbiol.">
        <title>High frequency of phylogenetically diverse reductive dehalogenase-homologous genes in deep subseafloor sedimentary metagenomes.</title>
        <authorList>
            <person name="Kawai M."/>
            <person name="Futagami T."/>
            <person name="Toyoda A."/>
            <person name="Takaki Y."/>
            <person name="Nishi S."/>
            <person name="Hori S."/>
            <person name="Arai W."/>
            <person name="Tsubouchi T."/>
            <person name="Morono Y."/>
            <person name="Uchiyama I."/>
            <person name="Ito T."/>
            <person name="Fujiyama A."/>
            <person name="Inagaki F."/>
            <person name="Takami H."/>
        </authorList>
    </citation>
    <scope>NUCLEOTIDE SEQUENCE</scope>
    <source>
        <strain evidence="2">Expedition CK06-06</strain>
    </source>
</reference>
<feature type="non-terminal residue" evidence="2">
    <location>
        <position position="1"/>
    </location>
</feature>
<comment type="caution">
    <text evidence="2">The sequence shown here is derived from an EMBL/GenBank/DDBJ whole genome shotgun (WGS) entry which is preliminary data.</text>
</comment>
<protein>
    <submittedName>
        <fullName evidence="2">Uncharacterized protein</fullName>
    </submittedName>
</protein>
<dbReference type="AlphaFoldDB" id="X1DZD8"/>
<sequence>LMGGKKKKTTPKEAPLEEEIPETEMDEGDGPPEDGIGSGAVEGERVARGIRKDKMGHRGWQVRLEADGYHAQIMTGTSMHESVADDLGVAATVGAARKLLRDTFNERLLAKWPNAEPINEPKITNIATANRYIAPPQSGGGGGGPGGVEFG</sequence>
<feature type="compositionally biased region" description="Acidic residues" evidence="1">
    <location>
        <begin position="16"/>
        <end position="32"/>
    </location>
</feature>
<accession>X1DZD8</accession>